<sequence>LTQVDIVWDRVVRLFGPESWKIFTDYSIDKIVKSAEKAFPRGKIPVLCASIEKIDMALPIAKAILQDESGKIGCSIDKGVIHKY</sequence>
<evidence type="ECO:0000313" key="1">
    <source>
        <dbReference type="EMBL" id="VUZ57422.1"/>
    </source>
</evidence>
<protein>
    <submittedName>
        <fullName evidence="1">Uncharacterized protein</fullName>
    </submittedName>
</protein>
<accession>A0A564ZDI8</accession>
<reference evidence="1 2" key="1">
    <citation type="submission" date="2019-07" db="EMBL/GenBank/DDBJ databases">
        <authorList>
            <person name="Jastrzebski P J."/>
            <person name="Paukszto L."/>
            <person name="Jastrzebski P J."/>
        </authorList>
    </citation>
    <scope>NUCLEOTIDE SEQUENCE [LARGE SCALE GENOMIC DNA]</scope>
    <source>
        <strain evidence="1 2">WMS-il1</strain>
    </source>
</reference>
<name>A0A564ZDI8_HYMDI</name>
<dbReference type="AlphaFoldDB" id="A0A564ZDI8"/>
<keyword evidence="2" id="KW-1185">Reference proteome</keyword>
<feature type="non-terminal residue" evidence="1">
    <location>
        <position position="84"/>
    </location>
</feature>
<dbReference type="EMBL" id="CABIJS010000718">
    <property type="protein sequence ID" value="VUZ57422.1"/>
    <property type="molecule type" value="Genomic_DNA"/>
</dbReference>
<gene>
    <name evidence="1" type="ORF">WMSIL1_LOCUS14865</name>
</gene>
<feature type="non-terminal residue" evidence="1">
    <location>
        <position position="1"/>
    </location>
</feature>
<evidence type="ECO:0000313" key="2">
    <source>
        <dbReference type="Proteomes" id="UP000321570"/>
    </source>
</evidence>
<dbReference type="Proteomes" id="UP000321570">
    <property type="component" value="Unassembled WGS sequence"/>
</dbReference>
<organism evidence="1 2">
    <name type="scientific">Hymenolepis diminuta</name>
    <name type="common">Rat tapeworm</name>
    <dbReference type="NCBI Taxonomy" id="6216"/>
    <lineage>
        <taxon>Eukaryota</taxon>
        <taxon>Metazoa</taxon>
        <taxon>Spiralia</taxon>
        <taxon>Lophotrochozoa</taxon>
        <taxon>Platyhelminthes</taxon>
        <taxon>Cestoda</taxon>
        <taxon>Eucestoda</taxon>
        <taxon>Cyclophyllidea</taxon>
        <taxon>Hymenolepididae</taxon>
        <taxon>Hymenolepis</taxon>
    </lineage>
</organism>
<proteinExistence type="predicted"/>